<sequence length="273" mass="31259">MTGIRSVTLGTENIDKTIELFHNMIGMRYHQKAHSVQLGDGHLQAGTRLQFVEIPKALSPDQSHFKSIGLRTPTNEGLKEYINILNNHQIHHSDELKINHHLYFYFHDFNGQRFDLYSNEMNSGVPLGVPDDNDIVNPLHQVQGLGPIVLCTNEVMVTLTLLTKIFNFRPFAKYQNHKGIETTVLQRGEGGLGAEIHLYQPEQPIQLPEYGIIEQLEFTAQHQEEFYHAMSQLKQHDIPYHTLKSTENHTESIRVNDISGISFILTLDKEKDD</sequence>
<gene>
    <name evidence="1" type="ORF">HHH54_07535</name>
</gene>
<dbReference type="InterPro" id="IPR052537">
    <property type="entry name" value="Extradiol_RC_dioxygenase"/>
</dbReference>
<comment type="caution">
    <text evidence="1">The sequence shown here is derived from an EMBL/GenBank/DDBJ whole genome shotgun (WGS) entry which is preliminary data.</text>
</comment>
<evidence type="ECO:0000313" key="2">
    <source>
        <dbReference type="Proteomes" id="UP000751852"/>
    </source>
</evidence>
<evidence type="ECO:0000313" key="1">
    <source>
        <dbReference type="EMBL" id="MBI5975456.1"/>
    </source>
</evidence>
<keyword evidence="2" id="KW-1185">Reference proteome</keyword>
<dbReference type="PANTHER" id="PTHR36110">
    <property type="entry name" value="RING-CLEAVING DIOXYGENASE MHQE-RELATED"/>
    <property type="match status" value="1"/>
</dbReference>
<dbReference type="InterPro" id="IPR029068">
    <property type="entry name" value="Glyas_Bleomycin-R_OHBP_Dase"/>
</dbReference>
<dbReference type="CDD" id="cd06587">
    <property type="entry name" value="VOC"/>
    <property type="match status" value="1"/>
</dbReference>
<name>A0ABS0TBV7_9STAP</name>
<accession>A0ABS0TBV7</accession>
<dbReference type="EMBL" id="JABANU010000017">
    <property type="protein sequence ID" value="MBI5975456.1"/>
    <property type="molecule type" value="Genomic_DNA"/>
</dbReference>
<dbReference type="SUPFAM" id="SSF54593">
    <property type="entry name" value="Glyoxalase/Bleomycin resistance protein/Dihydroxybiphenyl dioxygenase"/>
    <property type="match status" value="2"/>
</dbReference>
<dbReference type="RefSeq" id="WP_198618233.1">
    <property type="nucleotide sequence ID" value="NZ_JABANU010000017.1"/>
</dbReference>
<organism evidence="1 2">
    <name type="scientific">Staphylococcus canis</name>
    <dbReference type="NCBI Taxonomy" id="2724942"/>
    <lineage>
        <taxon>Bacteria</taxon>
        <taxon>Bacillati</taxon>
        <taxon>Bacillota</taxon>
        <taxon>Bacilli</taxon>
        <taxon>Bacillales</taxon>
        <taxon>Staphylococcaceae</taxon>
        <taxon>Staphylococcus</taxon>
    </lineage>
</organism>
<dbReference type="PANTHER" id="PTHR36110:SF4">
    <property type="entry name" value="RING-CLEAVING DIOXYGENASE MHQA-RELATED"/>
    <property type="match status" value="1"/>
</dbReference>
<dbReference type="Proteomes" id="UP000751852">
    <property type="component" value="Unassembled WGS sequence"/>
</dbReference>
<dbReference type="Gene3D" id="3.10.180.10">
    <property type="entry name" value="2,3-Dihydroxybiphenyl 1,2-Dioxygenase, domain 1"/>
    <property type="match status" value="2"/>
</dbReference>
<proteinExistence type="predicted"/>
<reference evidence="1 2" key="1">
    <citation type="submission" date="2020-04" db="EMBL/GenBank/DDBJ databases">
        <title>Staphylococcus species from domestic dog.</title>
        <authorList>
            <person name="Paterson G.K."/>
        </authorList>
    </citation>
    <scope>NUCLEOTIDE SEQUENCE [LARGE SCALE GENOMIC DNA]</scope>
    <source>
        <strain evidence="1 2">H16/1A</strain>
    </source>
</reference>
<protein>
    <submittedName>
        <fullName evidence="1">VOC family protein</fullName>
    </submittedName>
</protein>